<protein>
    <submittedName>
        <fullName evidence="1">Putative secreted protein</fullName>
    </submittedName>
</protein>
<dbReference type="EMBL" id="GGFL01015367">
    <property type="protein sequence ID" value="MBW79545.1"/>
    <property type="molecule type" value="Transcribed_RNA"/>
</dbReference>
<reference evidence="1" key="1">
    <citation type="submission" date="2018-01" db="EMBL/GenBank/DDBJ databases">
        <title>An insight into the sialome of Amazonian anophelines.</title>
        <authorList>
            <person name="Ribeiro J.M."/>
            <person name="Scarpassa V."/>
            <person name="Calvo E."/>
        </authorList>
    </citation>
    <scope>NUCLEOTIDE SEQUENCE</scope>
</reference>
<dbReference type="AlphaFoldDB" id="A0A2M4DPU7"/>
<organism evidence="1">
    <name type="scientific">Anopheles darlingi</name>
    <name type="common">Mosquito</name>
    <dbReference type="NCBI Taxonomy" id="43151"/>
    <lineage>
        <taxon>Eukaryota</taxon>
        <taxon>Metazoa</taxon>
        <taxon>Ecdysozoa</taxon>
        <taxon>Arthropoda</taxon>
        <taxon>Hexapoda</taxon>
        <taxon>Insecta</taxon>
        <taxon>Pterygota</taxon>
        <taxon>Neoptera</taxon>
        <taxon>Endopterygota</taxon>
        <taxon>Diptera</taxon>
        <taxon>Nematocera</taxon>
        <taxon>Culicoidea</taxon>
        <taxon>Culicidae</taxon>
        <taxon>Anophelinae</taxon>
        <taxon>Anopheles</taxon>
    </lineage>
</organism>
<evidence type="ECO:0000313" key="1">
    <source>
        <dbReference type="EMBL" id="MBW79545.1"/>
    </source>
</evidence>
<name>A0A2M4DPU7_ANODA</name>
<proteinExistence type="predicted"/>
<accession>A0A2M4DPU7</accession>
<sequence>MAPVHKFAVVFALCFFVIPFRGALMITTPVLKGGHIPLQHSPESRQFGFVFTLPYTFCKTAGSETETSQMN</sequence>